<gene>
    <name evidence="1" type="primary">SKS1_1</name>
    <name evidence="1" type="ORF">EV182_008371</name>
</gene>
<keyword evidence="1" id="KW-0808">Transferase</keyword>
<keyword evidence="1" id="KW-0418">Kinase</keyword>
<comment type="caution">
    <text evidence="1">The sequence shown here is derived from an EMBL/GenBank/DDBJ whole genome shotgun (WGS) entry which is preliminary data.</text>
</comment>
<keyword evidence="1" id="KW-0723">Serine/threonine-protein kinase</keyword>
<organism evidence="1 2">
    <name type="scientific">Spiromyces aspiralis</name>
    <dbReference type="NCBI Taxonomy" id="68401"/>
    <lineage>
        <taxon>Eukaryota</taxon>
        <taxon>Fungi</taxon>
        <taxon>Fungi incertae sedis</taxon>
        <taxon>Zoopagomycota</taxon>
        <taxon>Kickxellomycotina</taxon>
        <taxon>Kickxellomycetes</taxon>
        <taxon>Kickxellales</taxon>
        <taxon>Kickxellaceae</taxon>
        <taxon>Spiromyces</taxon>
    </lineage>
</organism>
<sequence>GNDALIRRLFLQLADAIRHCHNHGVYHRDLKPENILLTAASRDVKLIDFGLATYKPVCRDMGCGSAYYMSPECQRGIDGNVSHYAAGPSDVWSLGIILINLTTGRNPWNRAVRGDPLFDRFLQSPDYLLKAVRATPQFRHILLRVLDLNPG</sequence>
<name>A0ACC1HD06_9FUNG</name>
<evidence type="ECO:0000313" key="1">
    <source>
        <dbReference type="EMBL" id="KAJ1670186.1"/>
    </source>
</evidence>
<feature type="non-terminal residue" evidence="1">
    <location>
        <position position="151"/>
    </location>
</feature>
<dbReference type="EMBL" id="JAMZIH010009409">
    <property type="protein sequence ID" value="KAJ1670186.1"/>
    <property type="molecule type" value="Genomic_DNA"/>
</dbReference>
<accession>A0ACC1HD06</accession>
<keyword evidence="2" id="KW-1185">Reference proteome</keyword>
<proteinExistence type="predicted"/>
<feature type="non-terminal residue" evidence="1">
    <location>
        <position position="1"/>
    </location>
</feature>
<dbReference type="Proteomes" id="UP001145114">
    <property type="component" value="Unassembled WGS sequence"/>
</dbReference>
<protein>
    <submittedName>
        <fullName evidence="1">Serine/threonine protein kinase</fullName>
    </submittedName>
</protein>
<evidence type="ECO:0000313" key="2">
    <source>
        <dbReference type="Proteomes" id="UP001145114"/>
    </source>
</evidence>
<reference evidence="1" key="1">
    <citation type="submission" date="2022-06" db="EMBL/GenBank/DDBJ databases">
        <title>Phylogenomic reconstructions and comparative analyses of Kickxellomycotina fungi.</title>
        <authorList>
            <person name="Reynolds N.K."/>
            <person name="Stajich J.E."/>
            <person name="Barry K."/>
            <person name="Grigoriev I.V."/>
            <person name="Crous P."/>
            <person name="Smith M.E."/>
        </authorList>
    </citation>
    <scope>NUCLEOTIDE SEQUENCE</scope>
    <source>
        <strain evidence="1">RSA 2271</strain>
    </source>
</reference>